<feature type="non-terminal residue" evidence="1">
    <location>
        <position position="1"/>
    </location>
</feature>
<organism evidence="1">
    <name type="scientific">Chandipura virus</name>
    <dbReference type="NCBI Taxonomy" id="11272"/>
    <lineage>
        <taxon>Viruses</taxon>
        <taxon>Riboviria</taxon>
        <taxon>Orthornavirae</taxon>
        <taxon>Negarnaviricota</taxon>
        <taxon>Haploviricotina</taxon>
        <taxon>Monjiviricetes</taxon>
        <taxon>Mononegavirales</taxon>
        <taxon>Rhabdoviridae</taxon>
        <taxon>Alpharhabdovirinae</taxon>
        <taxon>Vesiculovirus</taxon>
        <taxon>Vesiculovirus chandipura</taxon>
    </lineage>
</organism>
<dbReference type="SUPFAM" id="SSF161008">
    <property type="entry name" value="Viral glycoprotein ectodomain-like"/>
    <property type="match status" value="1"/>
</dbReference>
<reference evidence="1" key="1">
    <citation type="journal article" date="2005" name="Am. J. Trop. Med. Hyg.">
        <title>An outbreak of Chandipura virus encephalitis in the eastern districts of Gujarat state, India.</title>
        <authorList>
            <person name="Chadha M.S."/>
            <person name="Arankalle V.A."/>
            <person name="Jadi R.S."/>
            <person name="Joshi M.V."/>
            <person name="Thakare J.P."/>
            <person name="Mahadev P.V."/>
            <person name="Mishra A.C."/>
        </authorList>
    </citation>
    <scope>NUCLEOTIDE SEQUENCE</scope>
    <source>
        <strain evidence="1">Vadodara109</strain>
    </source>
</reference>
<gene>
    <name evidence="1" type="primary">G</name>
</gene>
<sequence length="67" mass="7376">ECDQSYCDTIHNSSVWTPADQTKKNTCGQSFTPLTVTVAHDKTKEIAAGAIVFKSKYHSHMEGARTC</sequence>
<evidence type="ECO:0000313" key="1">
    <source>
        <dbReference type="EMBL" id="AAY16838.1"/>
    </source>
</evidence>
<proteinExistence type="evidence at transcript level"/>
<dbReference type="Gene3D" id="2.30.29.130">
    <property type="match status" value="1"/>
</dbReference>
<accession>Q3BBX2</accession>
<feature type="non-terminal residue" evidence="1">
    <location>
        <position position="67"/>
    </location>
</feature>
<name>Q3BBX2_9RHAB</name>
<dbReference type="EMBL" id="AY871792">
    <property type="protein sequence ID" value="AAY16838.1"/>
    <property type="molecule type" value="mRNA"/>
</dbReference>
<protein>
    <submittedName>
        <fullName evidence="1">Glycoprotein</fullName>
    </submittedName>
</protein>